<gene>
    <name evidence="1" type="ORF">STRNI_002244</name>
</gene>
<accession>A0ABY7IYG2</accession>
<keyword evidence="2" id="KW-1185">Reference proteome</keyword>
<dbReference type="RefSeq" id="WP_277411142.1">
    <property type="nucleotide sequence ID" value="NZ_CP114203.1"/>
</dbReference>
<name>A0ABY7IYG2_STRNI</name>
<dbReference type="EMBL" id="CP114203">
    <property type="protein sequence ID" value="WAU04022.1"/>
    <property type="molecule type" value="Genomic_DNA"/>
</dbReference>
<protein>
    <submittedName>
        <fullName evidence="1">Uncharacterized protein</fullName>
    </submittedName>
</protein>
<evidence type="ECO:0000313" key="1">
    <source>
        <dbReference type="EMBL" id="WAU04022.1"/>
    </source>
</evidence>
<dbReference type="Proteomes" id="UP001210169">
    <property type="component" value="Chromosome"/>
</dbReference>
<organism evidence="1 2">
    <name type="scientific">Streptomyces nigrescens</name>
    <dbReference type="NCBI Taxonomy" id="1920"/>
    <lineage>
        <taxon>Bacteria</taxon>
        <taxon>Bacillati</taxon>
        <taxon>Actinomycetota</taxon>
        <taxon>Actinomycetes</taxon>
        <taxon>Kitasatosporales</taxon>
        <taxon>Streptomycetaceae</taxon>
        <taxon>Streptomyces</taxon>
    </lineage>
</organism>
<dbReference type="GeneID" id="301331423"/>
<sequence>MQISEADQARANLEQWAQDAHENVLGIADMLNVPAEQYEQDALILIGPLQDYVSKLPLDEFEQDDWVTLHNDLASYVADVGIREHGASWKVLDDETTPRGFRYIIEGTAHDGEAGHVDPFDVVMEEFGNLPIQIARMLANAEVTIGANPLI</sequence>
<evidence type="ECO:0000313" key="2">
    <source>
        <dbReference type="Proteomes" id="UP001210169"/>
    </source>
</evidence>
<proteinExistence type="predicted"/>
<reference evidence="1 2" key="1">
    <citation type="submission" date="2022-12" db="EMBL/GenBank/DDBJ databases">
        <authorList>
            <person name="Ruckert C."/>
            <person name="Busche T."/>
            <person name="Kalinowski J."/>
            <person name="Wittmann C."/>
        </authorList>
    </citation>
    <scope>NUCLEOTIDE SEQUENCE [LARGE SCALE GENOMIC DNA]</scope>
    <source>
        <strain evidence="1 2">DSM 40276</strain>
    </source>
</reference>